<sequence>MSRPTLQLNTLANGDIVRRTLAIASNTILNGNYGIQEHRCVALLATVCRKWEEHLRLCLHSTVILEYVSNERAVDDTWGKWLQNSLFRREARYLWMSNSGSVEYSSMQDYCKELRIVNKTGENTFEFASALFQIGFAVSLWPGIRSLRFVGSFVASSGGFDDSAAEAASALIAQCLPGLTAIDHASCAGYSSSHLTEVIDRLACHYLPQLQSLSLTGIYPQRQLRLSAEGLTKVEFDASAIADKIEPSCIPVTQLHTLRITNMTCAFPWRNFADTGSTHIEFTNLQRLELTFARNTSEPVPIGADLKRLQFPRLRHLHISRSFDAFTNFYSVFSPSSLDSFNALESMRHVEEIDTDIISSLTRLTLNTTKDTVALDPNWLAAIDRYLSTDSTVQNACIGGFPYAFTGAICWPGLKRLTLEVHSIDWQSVGHLLAQLPSLWYLEVWYNHLQPFCSQPERQTEGTAPLLRTTATPKPLSTSLQELIVYIDDPWTVALDMATLCSLISRLPSLLKVKVPEDTVAEMEDYVQTNSRAFDTQPTFLRATFAT</sequence>
<dbReference type="InterPro" id="IPR032675">
    <property type="entry name" value="LRR_dom_sf"/>
</dbReference>
<comment type="caution">
    <text evidence="1">The sequence shown here is derived from an EMBL/GenBank/DDBJ whole genome shotgun (WGS) entry which is preliminary data.</text>
</comment>
<name>A0A1Y1WP37_9FUNG</name>
<accession>A0A1Y1WP37</accession>
<proteinExistence type="predicted"/>
<keyword evidence="2" id="KW-1185">Reference proteome</keyword>
<dbReference type="Proteomes" id="UP000193922">
    <property type="component" value="Unassembled WGS sequence"/>
</dbReference>
<gene>
    <name evidence="1" type="ORF">DL89DRAFT_254661</name>
</gene>
<dbReference type="RefSeq" id="XP_040748105.1">
    <property type="nucleotide sequence ID" value="XM_040885290.1"/>
</dbReference>
<reference evidence="1 2" key="1">
    <citation type="submission" date="2016-07" db="EMBL/GenBank/DDBJ databases">
        <title>Pervasive Adenine N6-methylation of Active Genes in Fungi.</title>
        <authorList>
            <consortium name="DOE Joint Genome Institute"/>
            <person name="Mondo S.J."/>
            <person name="Dannebaum R.O."/>
            <person name="Kuo R.C."/>
            <person name="Labutti K."/>
            <person name="Haridas S."/>
            <person name="Kuo A."/>
            <person name="Salamov A."/>
            <person name="Ahrendt S.R."/>
            <person name="Lipzen A."/>
            <person name="Sullivan W."/>
            <person name="Andreopoulos W.B."/>
            <person name="Clum A."/>
            <person name="Lindquist E."/>
            <person name="Daum C."/>
            <person name="Ramamoorthy G.K."/>
            <person name="Gryganskyi A."/>
            <person name="Culley D."/>
            <person name="Magnuson J.K."/>
            <person name="James T.Y."/>
            <person name="O'Malley M.A."/>
            <person name="Stajich J.E."/>
            <person name="Spatafora J.W."/>
            <person name="Visel A."/>
            <person name="Grigoriev I.V."/>
        </authorList>
    </citation>
    <scope>NUCLEOTIDE SEQUENCE [LARGE SCALE GENOMIC DNA]</scope>
    <source>
        <strain evidence="1 2">ATCC 12442</strain>
    </source>
</reference>
<dbReference type="Gene3D" id="3.80.10.10">
    <property type="entry name" value="Ribonuclease Inhibitor"/>
    <property type="match status" value="1"/>
</dbReference>
<evidence type="ECO:0000313" key="2">
    <source>
        <dbReference type="Proteomes" id="UP000193922"/>
    </source>
</evidence>
<evidence type="ECO:0000313" key="1">
    <source>
        <dbReference type="EMBL" id="ORX74894.1"/>
    </source>
</evidence>
<dbReference type="GeneID" id="63801938"/>
<evidence type="ECO:0008006" key="3">
    <source>
        <dbReference type="Google" id="ProtNLM"/>
    </source>
</evidence>
<dbReference type="OrthoDB" id="5559863at2759"/>
<protein>
    <recommendedName>
        <fullName evidence="3">F-box domain-containing protein</fullName>
    </recommendedName>
</protein>
<dbReference type="SUPFAM" id="SSF52058">
    <property type="entry name" value="L domain-like"/>
    <property type="match status" value="1"/>
</dbReference>
<organism evidence="1 2">
    <name type="scientific">Linderina pennispora</name>
    <dbReference type="NCBI Taxonomy" id="61395"/>
    <lineage>
        <taxon>Eukaryota</taxon>
        <taxon>Fungi</taxon>
        <taxon>Fungi incertae sedis</taxon>
        <taxon>Zoopagomycota</taxon>
        <taxon>Kickxellomycotina</taxon>
        <taxon>Kickxellomycetes</taxon>
        <taxon>Kickxellales</taxon>
        <taxon>Kickxellaceae</taxon>
        <taxon>Linderina</taxon>
    </lineage>
</organism>
<dbReference type="EMBL" id="MCFD01000001">
    <property type="protein sequence ID" value="ORX74894.1"/>
    <property type="molecule type" value="Genomic_DNA"/>
</dbReference>
<dbReference type="AlphaFoldDB" id="A0A1Y1WP37"/>